<dbReference type="EMBL" id="FNJB01000002">
    <property type="protein sequence ID" value="SDO21370.1"/>
    <property type="molecule type" value="Genomic_DNA"/>
</dbReference>
<dbReference type="InterPro" id="IPR054058">
    <property type="entry name" value="HTH_67"/>
</dbReference>
<dbReference type="OrthoDB" id="157052at2"/>
<dbReference type="NCBIfam" id="NF047719">
    <property type="entry name" value="SCO6745_fam_HTH"/>
    <property type="match status" value="1"/>
</dbReference>
<reference evidence="2" key="1">
    <citation type="submission" date="2016-10" db="EMBL/GenBank/DDBJ databases">
        <authorList>
            <person name="Varghese N."/>
            <person name="Submissions S."/>
        </authorList>
    </citation>
    <scope>NUCLEOTIDE SEQUENCE [LARGE SCALE GENOMIC DNA]</scope>
    <source>
        <strain evidence="2">IBRC-M 10655</strain>
    </source>
</reference>
<dbReference type="STRING" id="504798.SAMN05421871_10190"/>
<protein>
    <recommendedName>
        <fullName evidence="3">SalK</fullName>
    </recommendedName>
</protein>
<dbReference type="RefSeq" id="WP_091370624.1">
    <property type="nucleotide sequence ID" value="NZ_FNDV01000001.1"/>
</dbReference>
<keyword evidence="2" id="KW-1185">Reference proteome</keyword>
<evidence type="ECO:0008006" key="3">
    <source>
        <dbReference type="Google" id="ProtNLM"/>
    </source>
</evidence>
<dbReference type="AlphaFoldDB" id="A0A1H0HQI4"/>
<proteinExistence type="predicted"/>
<evidence type="ECO:0000313" key="1">
    <source>
        <dbReference type="EMBL" id="SDO21370.1"/>
    </source>
</evidence>
<dbReference type="Proteomes" id="UP000199651">
    <property type="component" value="Unassembled WGS sequence"/>
</dbReference>
<gene>
    <name evidence="1" type="ORF">SAMN05192558_102213</name>
</gene>
<name>A0A1H0HQI4_9PSEU</name>
<sequence>MDPRRMWQCFEPYHAVTYFSPESIAATDALGCKGRWMGYFGMRAAPLGAAPAWLVTSLFYNFHPSLVERALPDAWTVASPEDFLRTRLAGVDGALRRMLGEAVSGPEIAEAADLARTAAGWAPTAGRALAAANAALDLPEEPHLALWQSATTLRESRGDGHVAALITAGLDPCETLVLFAADNGLTQEYMRKARNWPQDEWAAAEDRLRERDLIDDGGLTADGRDMRETVEALTDEAASTPWTQLGEQGTARLVELLAPLSLRITRLNEAMRVNPMGLAPEAALAEMTGS</sequence>
<evidence type="ECO:0000313" key="2">
    <source>
        <dbReference type="Proteomes" id="UP000199651"/>
    </source>
</evidence>
<organism evidence="1 2">
    <name type="scientific">Actinokineospora alba</name>
    <dbReference type="NCBI Taxonomy" id="504798"/>
    <lineage>
        <taxon>Bacteria</taxon>
        <taxon>Bacillati</taxon>
        <taxon>Actinomycetota</taxon>
        <taxon>Actinomycetes</taxon>
        <taxon>Pseudonocardiales</taxon>
        <taxon>Pseudonocardiaceae</taxon>
        <taxon>Actinokineospora</taxon>
    </lineage>
</organism>
<accession>A0A1H0HQI4</accession>
<dbReference type="Pfam" id="PF21863">
    <property type="entry name" value="HTH_67"/>
    <property type="match status" value="1"/>
</dbReference>